<sequence>MPNLRLNITWAAPVAIDKLGACVEAYVTSQPAINTLRLCNRYGSGENAAINKLPVELVEHIEGYYMADRRSQLLAEWKLELACWKATCSPLEHLDDEDEIENIMEEYKCNIDLECYMENNDEENMGMLEEHLIEERDIGPEPLPPYTGEDSWRTVHVARKLSWEKKTGSPGHREVSQLDMYNTVLKKHFGLEVWTSHVQNKVQYPNRWDDTPVGRHTVGYLCLAGGHSSDHDLKLEEKTFDDLEYMDTMQIPSEHMSAHVFMRGKDAISLPAARFIHAMKVLNLKPTKGRLREDKPASMPAQSPGKEKTAEVPLWPRVLVLASQGRSFSEC</sequence>
<organism evidence="2 3">
    <name type="scientific">Passalora fulva</name>
    <name type="common">Tomato leaf mold</name>
    <name type="synonym">Cladosporium fulvum</name>
    <dbReference type="NCBI Taxonomy" id="5499"/>
    <lineage>
        <taxon>Eukaryota</taxon>
        <taxon>Fungi</taxon>
        <taxon>Dikarya</taxon>
        <taxon>Ascomycota</taxon>
        <taxon>Pezizomycotina</taxon>
        <taxon>Dothideomycetes</taxon>
        <taxon>Dothideomycetidae</taxon>
        <taxon>Mycosphaerellales</taxon>
        <taxon>Mycosphaerellaceae</taxon>
        <taxon>Fulvia</taxon>
    </lineage>
</organism>
<evidence type="ECO:0000313" key="2">
    <source>
        <dbReference type="EMBL" id="UJO17636.1"/>
    </source>
</evidence>
<evidence type="ECO:0000313" key="3">
    <source>
        <dbReference type="Proteomes" id="UP000756132"/>
    </source>
</evidence>
<dbReference type="Proteomes" id="UP000756132">
    <property type="component" value="Chromosome 5"/>
</dbReference>
<dbReference type="AlphaFoldDB" id="A0A9Q8LHQ3"/>
<dbReference type="OrthoDB" id="3649027at2759"/>
<dbReference type="RefSeq" id="XP_047762002.1">
    <property type="nucleotide sequence ID" value="XM_047905332.1"/>
</dbReference>
<keyword evidence="3" id="KW-1185">Reference proteome</keyword>
<protein>
    <submittedName>
        <fullName evidence="2">Uncharacterized protein</fullName>
    </submittedName>
</protein>
<dbReference type="EMBL" id="CP090167">
    <property type="protein sequence ID" value="UJO17636.1"/>
    <property type="molecule type" value="Genomic_DNA"/>
</dbReference>
<dbReference type="GeneID" id="71986062"/>
<evidence type="ECO:0000256" key="1">
    <source>
        <dbReference type="SAM" id="MobiDB-lite"/>
    </source>
</evidence>
<feature type="region of interest" description="Disordered" evidence="1">
    <location>
        <begin position="287"/>
        <end position="310"/>
    </location>
</feature>
<accession>A0A9Q8LHQ3</accession>
<gene>
    <name evidence="2" type="ORF">CLAFUR5_06184</name>
</gene>
<reference evidence="2" key="1">
    <citation type="submission" date="2021-12" db="EMBL/GenBank/DDBJ databases">
        <authorList>
            <person name="Zaccaron A."/>
            <person name="Stergiopoulos I."/>
        </authorList>
    </citation>
    <scope>NUCLEOTIDE SEQUENCE</scope>
    <source>
        <strain evidence="2">Race5_Kim</strain>
    </source>
</reference>
<proteinExistence type="predicted"/>
<reference evidence="2" key="2">
    <citation type="journal article" date="2022" name="Microb. Genom.">
        <title>A chromosome-scale genome assembly of the tomato pathogen Cladosporium fulvum reveals a compartmentalized genome architecture and the presence of a dispensable chromosome.</title>
        <authorList>
            <person name="Zaccaron A.Z."/>
            <person name="Chen L.H."/>
            <person name="Samaras A."/>
            <person name="Stergiopoulos I."/>
        </authorList>
    </citation>
    <scope>NUCLEOTIDE SEQUENCE</scope>
    <source>
        <strain evidence="2">Race5_Kim</strain>
    </source>
</reference>
<dbReference type="KEGG" id="ffu:CLAFUR5_06184"/>
<name>A0A9Q8LHQ3_PASFU</name>